<dbReference type="CDD" id="cd02440">
    <property type="entry name" value="AdoMet_MTases"/>
    <property type="match status" value="1"/>
</dbReference>
<dbReference type="GO" id="GO:0008757">
    <property type="term" value="F:S-adenosylmethionine-dependent methyltransferase activity"/>
    <property type="evidence" value="ECO:0007669"/>
    <property type="project" value="InterPro"/>
</dbReference>
<protein>
    <submittedName>
        <fullName evidence="2">Class I SAM-dependent methyltransferase</fullName>
    </submittedName>
</protein>
<dbReference type="EMBL" id="JAMXQV010000014">
    <property type="protein sequence ID" value="MCR6486245.1"/>
    <property type="molecule type" value="Genomic_DNA"/>
</dbReference>
<keyword evidence="3" id="KW-1185">Reference proteome</keyword>
<dbReference type="InterPro" id="IPR013216">
    <property type="entry name" value="Methyltransf_11"/>
</dbReference>
<comment type="caution">
    <text evidence="2">The sequence shown here is derived from an EMBL/GenBank/DDBJ whole genome shotgun (WGS) entry which is preliminary data.</text>
</comment>
<organism evidence="2 3">
    <name type="scientific">Amycolatopsis iheyensis</name>
    <dbReference type="NCBI Taxonomy" id="2945988"/>
    <lineage>
        <taxon>Bacteria</taxon>
        <taxon>Bacillati</taxon>
        <taxon>Actinomycetota</taxon>
        <taxon>Actinomycetes</taxon>
        <taxon>Pseudonocardiales</taxon>
        <taxon>Pseudonocardiaceae</taxon>
        <taxon>Amycolatopsis</taxon>
    </lineage>
</organism>
<evidence type="ECO:0000313" key="3">
    <source>
        <dbReference type="Proteomes" id="UP001144096"/>
    </source>
</evidence>
<evidence type="ECO:0000259" key="1">
    <source>
        <dbReference type="Pfam" id="PF08241"/>
    </source>
</evidence>
<evidence type="ECO:0000313" key="2">
    <source>
        <dbReference type="EMBL" id="MCR6486245.1"/>
    </source>
</evidence>
<sequence>METTRKHRVPEMEGFQARWYAKNRGTAAQLTQYRRQAAEVTSGWPEGADILEVAPGPGFFAIELAKRGFHVTGLDISHTMVEIARENRADLAIDFRQGDITHAPFDAESFDFLVCQAAFKNFRQPVAALNEMHRVLRPGGFAVIHDLNHEATGADIGREVASMNVGVVSSFTVRQTLGWLRRRAFTREQFEALAAESAFGGCSVTTDGIGLEVRLTRGPAPIG</sequence>
<feature type="domain" description="Methyltransferase type 11" evidence="1">
    <location>
        <begin position="51"/>
        <end position="144"/>
    </location>
</feature>
<dbReference type="GO" id="GO:0032259">
    <property type="term" value="P:methylation"/>
    <property type="evidence" value="ECO:0007669"/>
    <property type="project" value="UniProtKB-KW"/>
</dbReference>
<reference evidence="2" key="1">
    <citation type="submission" date="2022-06" db="EMBL/GenBank/DDBJ databases">
        <title>Amycolatopsis iheyaensis sp. nov., a new species of the genus Amycolatopsis isolated from soil in Iheya island, Japan.</title>
        <authorList>
            <person name="Ngamcharungchit C."/>
            <person name="Kanto H."/>
            <person name="Take A."/>
            <person name="Intra B."/>
            <person name="Matsumoto A."/>
            <person name="Panbangred W."/>
            <person name="Inahashi Y."/>
        </authorList>
    </citation>
    <scope>NUCLEOTIDE SEQUENCE</scope>
    <source>
        <strain evidence="2">OK19-0408</strain>
    </source>
</reference>
<keyword evidence="2" id="KW-0489">Methyltransferase</keyword>
<proteinExistence type="predicted"/>
<dbReference type="RefSeq" id="WP_257922823.1">
    <property type="nucleotide sequence ID" value="NZ_JAMXQV010000014.1"/>
</dbReference>
<dbReference type="Pfam" id="PF08241">
    <property type="entry name" value="Methyltransf_11"/>
    <property type="match status" value="1"/>
</dbReference>
<dbReference type="PANTHER" id="PTHR43591">
    <property type="entry name" value="METHYLTRANSFERASE"/>
    <property type="match status" value="1"/>
</dbReference>
<keyword evidence="2" id="KW-0808">Transferase</keyword>
<dbReference type="SUPFAM" id="SSF53335">
    <property type="entry name" value="S-adenosyl-L-methionine-dependent methyltransferases"/>
    <property type="match status" value="1"/>
</dbReference>
<gene>
    <name evidence="2" type="ORF">M8542_25795</name>
</gene>
<name>A0A9X2NG57_9PSEU</name>
<dbReference type="Gene3D" id="3.40.50.150">
    <property type="entry name" value="Vaccinia Virus protein VP39"/>
    <property type="match status" value="1"/>
</dbReference>
<dbReference type="InterPro" id="IPR029063">
    <property type="entry name" value="SAM-dependent_MTases_sf"/>
</dbReference>
<dbReference type="Proteomes" id="UP001144096">
    <property type="component" value="Unassembled WGS sequence"/>
</dbReference>
<dbReference type="AlphaFoldDB" id="A0A9X2NG57"/>
<accession>A0A9X2NG57</accession>